<protein>
    <submittedName>
        <fullName evidence="1">Uncharacterized protein</fullName>
    </submittedName>
</protein>
<comment type="caution">
    <text evidence="1">The sequence shown here is derived from an EMBL/GenBank/DDBJ whole genome shotgun (WGS) entry which is preliminary data.</text>
</comment>
<keyword evidence="2" id="KW-1185">Reference proteome</keyword>
<proteinExistence type="predicted"/>
<evidence type="ECO:0000313" key="1">
    <source>
        <dbReference type="EMBL" id="KAK3081751.1"/>
    </source>
</evidence>
<dbReference type="Proteomes" id="UP001186974">
    <property type="component" value="Unassembled WGS sequence"/>
</dbReference>
<organism evidence="1 2">
    <name type="scientific">Coniosporium uncinatum</name>
    <dbReference type="NCBI Taxonomy" id="93489"/>
    <lineage>
        <taxon>Eukaryota</taxon>
        <taxon>Fungi</taxon>
        <taxon>Dikarya</taxon>
        <taxon>Ascomycota</taxon>
        <taxon>Pezizomycotina</taxon>
        <taxon>Dothideomycetes</taxon>
        <taxon>Dothideomycetes incertae sedis</taxon>
        <taxon>Coniosporium</taxon>
    </lineage>
</organism>
<sequence>MLFNPGGPGASGFDAVLRSGEAMKQGLLSPQFNLVGFDPRGVKSSDIDLDCFPGRHADRDLLQSEINGHITDDTSPLSLHDAWELGRGWGERCTAVQQKGRKSKYVNSVAVVYDMLRFSEVRAQSLGQPREQSKLWYYGVSYGTTLGTTFATLFPDRIGGMVLDGVMDADDYYAGGSRIDQVDTNKAADTFFSYCFEAGPDHCAFYGNASGPEKIKQRFKELPTQLEEHPIVVSDPEVTSRPRLVGSEDVKSLFVQSLYNALETFPSFATTLMELEQRDATSLFRSSGGAGVERPLNETRVLYDDDQTQIQTICADANGHFNVSTFEQYVALDTYFRKLSFYGGEGQAFVYAFCRGLKIEPPKSQVLNGKATGAPMV</sequence>
<name>A0ACC3DYX7_9PEZI</name>
<reference evidence="1" key="1">
    <citation type="submission" date="2024-09" db="EMBL/GenBank/DDBJ databases">
        <title>Black Yeasts Isolated from many extreme environments.</title>
        <authorList>
            <person name="Coleine C."/>
            <person name="Stajich J.E."/>
            <person name="Selbmann L."/>
        </authorList>
    </citation>
    <scope>NUCLEOTIDE SEQUENCE</scope>
    <source>
        <strain evidence="1">CCFEE 5737</strain>
    </source>
</reference>
<accession>A0ACC3DYX7</accession>
<evidence type="ECO:0000313" key="2">
    <source>
        <dbReference type="Proteomes" id="UP001186974"/>
    </source>
</evidence>
<dbReference type="EMBL" id="JAWDJW010000074">
    <property type="protein sequence ID" value="KAK3081751.1"/>
    <property type="molecule type" value="Genomic_DNA"/>
</dbReference>
<gene>
    <name evidence="1" type="ORF">LTS18_003111</name>
</gene>